<protein>
    <submittedName>
        <fullName evidence="2">Uncharacterized protein</fullName>
    </submittedName>
</protein>
<reference evidence="3" key="1">
    <citation type="journal article" date="2019" name="Int. J. Syst. Evol. Microbiol.">
        <title>The Global Catalogue of Microorganisms (GCM) 10K type strain sequencing project: providing services to taxonomists for standard genome sequencing and annotation.</title>
        <authorList>
            <consortium name="The Broad Institute Genomics Platform"/>
            <consortium name="The Broad Institute Genome Sequencing Center for Infectious Disease"/>
            <person name="Wu L."/>
            <person name="Ma J."/>
        </authorList>
    </citation>
    <scope>NUCLEOTIDE SEQUENCE [LARGE SCALE GENOMIC DNA]</scope>
    <source>
        <strain evidence="3">CGMCC 4.7330</strain>
    </source>
</reference>
<dbReference type="EMBL" id="JBHSAX010000019">
    <property type="protein sequence ID" value="MFC3964937.1"/>
    <property type="molecule type" value="Genomic_DNA"/>
</dbReference>
<accession>A0ABV8DZJ6</accession>
<evidence type="ECO:0000313" key="2">
    <source>
        <dbReference type="EMBL" id="MFC3964937.1"/>
    </source>
</evidence>
<gene>
    <name evidence="2" type="ORF">ACFO0B_23365</name>
</gene>
<name>A0ABV8DZJ6_9NOCA</name>
<comment type="caution">
    <text evidence="2">The sequence shown here is derived from an EMBL/GenBank/DDBJ whole genome shotgun (WGS) entry which is preliminary data.</text>
</comment>
<feature type="region of interest" description="Disordered" evidence="1">
    <location>
        <begin position="1"/>
        <end position="49"/>
    </location>
</feature>
<proteinExistence type="predicted"/>
<organism evidence="2 3">
    <name type="scientific">Nocardia jiangsuensis</name>
    <dbReference type="NCBI Taxonomy" id="1691563"/>
    <lineage>
        <taxon>Bacteria</taxon>
        <taxon>Bacillati</taxon>
        <taxon>Actinomycetota</taxon>
        <taxon>Actinomycetes</taxon>
        <taxon>Mycobacteriales</taxon>
        <taxon>Nocardiaceae</taxon>
        <taxon>Nocardia</taxon>
    </lineage>
</organism>
<evidence type="ECO:0000256" key="1">
    <source>
        <dbReference type="SAM" id="MobiDB-lite"/>
    </source>
</evidence>
<dbReference type="Proteomes" id="UP001595696">
    <property type="component" value="Unassembled WGS sequence"/>
</dbReference>
<keyword evidence="3" id="KW-1185">Reference proteome</keyword>
<dbReference type="RefSeq" id="WP_378614704.1">
    <property type="nucleotide sequence ID" value="NZ_JBHSAX010000019.1"/>
</dbReference>
<sequence length="49" mass="5323">MIDSNSGDGMRGVYRDGRRLSEAAPGTESRTPPGLERQQYGIPGRYPAV</sequence>
<evidence type="ECO:0000313" key="3">
    <source>
        <dbReference type="Proteomes" id="UP001595696"/>
    </source>
</evidence>